<dbReference type="InterPro" id="IPR024752">
    <property type="entry name" value="Myb/SANT-like_dom"/>
</dbReference>
<evidence type="ECO:0000259" key="1">
    <source>
        <dbReference type="Pfam" id="PF12776"/>
    </source>
</evidence>
<dbReference type="AlphaFoldDB" id="A0AAE1YT97"/>
<sequence>MDNPNPSILYSYHSALCEQTIHICAELTTLSQSLHKTLRVGNKRRAPPQRQYFYKGQWTRRVDICFIDCLAWMAKRGHKQFSYSSQDLEAVQFAMDLVNCIFHRKYDLKFCAHKLEFCRLRYSTYKTILAQPDFDWNPETNRFLAPKEAWDHVFRAAVFPQKGMFEAGPSTSGFKDEAGPSRCVRCQGAGPSVEAGRSVIRNCILVESSDED</sequence>
<evidence type="ECO:0000313" key="2">
    <source>
        <dbReference type="EMBL" id="KAK4435762.1"/>
    </source>
</evidence>
<dbReference type="Pfam" id="PF12776">
    <property type="entry name" value="Myb_DNA-bind_3"/>
    <property type="match status" value="1"/>
</dbReference>
<gene>
    <name evidence="2" type="ORF">Salat_0739700</name>
</gene>
<accession>A0AAE1YT97</accession>
<proteinExistence type="predicted"/>
<feature type="domain" description="Myb/SANT-like" evidence="1">
    <location>
        <begin position="57"/>
        <end position="152"/>
    </location>
</feature>
<evidence type="ECO:0000313" key="3">
    <source>
        <dbReference type="Proteomes" id="UP001293254"/>
    </source>
</evidence>
<keyword evidence="3" id="KW-1185">Reference proteome</keyword>
<reference evidence="2" key="2">
    <citation type="journal article" date="2024" name="Plant">
        <title>Genomic evolution and insights into agronomic trait innovations of Sesamum species.</title>
        <authorList>
            <person name="Miao H."/>
            <person name="Wang L."/>
            <person name="Qu L."/>
            <person name="Liu H."/>
            <person name="Sun Y."/>
            <person name="Le M."/>
            <person name="Wang Q."/>
            <person name="Wei S."/>
            <person name="Zheng Y."/>
            <person name="Lin W."/>
            <person name="Duan Y."/>
            <person name="Cao H."/>
            <person name="Xiong S."/>
            <person name="Wang X."/>
            <person name="Wei L."/>
            <person name="Li C."/>
            <person name="Ma Q."/>
            <person name="Ju M."/>
            <person name="Zhao R."/>
            <person name="Li G."/>
            <person name="Mu C."/>
            <person name="Tian Q."/>
            <person name="Mei H."/>
            <person name="Zhang T."/>
            <person name="Gao T."/>
            <person name="Zhang H."/>
        </authorList>
    </citation>
    <scope>NUCLEOTIDE SEQUENCE</scope>
    <source>
        <strain evidence="2">3651</strain>
    </source>
</reference>
<organism evidence="2 3">
    <name type="scientific">Sesamum alatum</name>
    <dbReference type="NCBI Taxonomy" id="300844"/>
    <lineage>
        <taxon>Eukaryota</taxon>
        <taxon>Viridiplantae</taxon>
        <taxon>Streptophyta</taxon>
        <taxon>Embryophyta</taxon>
        <taxon>Tracheophyta</taxon>
        <taxon>Spermatophyta</taxon>
        <taxon>Magnoliopsida</taxon>
        <taxon>eudicotyledons</taxon>
        <taxon>Gunneridae</taxon>
        <taxon>Pentapetalae</taxon>
        <taxon>asterids</taxon>
        <taxon>lamiids</taxon>
        <taxon>Lamiales</taxon>
        <taxon>Pedaliaceae</taxon>
        <taxon>Sesamum</taxon>
    </lineage>
</organism>
<dbReference type="EMBL" id="JACGWO010000002">
    <property type="protein sequence ID" value="KAK4435762.1"/>
    <property type="molecule type" value="Genomic_DNA"/>
</dbReference>
<reference evidence="2" key="1">
    <citation type="submission" date="2020-06" db="EMBL/GenBank/DDBJ databases">
        <authorList>
            <person name="Li T."/>
            <person name="Hu X."/>
            <person name="Zhang T."/>
            <person name="Song X."/>
            <person name="Zhang H."/>
            <person name="Dai N."/>
            <person name="Sheng W."/>
            <person name="Hou X."/>
            <person name="Wei L."/>
        </authorList>
    </citation>
    <scope>NUCLEOTIDE SEQUENCE</scope>
    <source>
        <strain evidence="2">3651</strain>
        <tissue evidence="2">Leaf</tissue>
    </source>
</reference>
<protein>
    <recommendedName>
        <fullName evidence="1">Myb/SANT-like domain-containing protein</fullName>
    </recommendedName>
</protein>
<name>A0AAE1YT97_9LAMI</name>
<dbReference type="Proteomes" id="UP001293254">
    <property type="component" value="Unassembled WGS sequence"/>
</dbReference>
<comment type="caution">
    <text evidence="2">The sequence shown here is derived from an EMBL/GenBank/DDBJ whole genome shotgun (WGS) entry which is preliminary data.</text>
</comment>